<sequence>MTGSTRYASDGTSPATPDIGVVVARYREDTAWLAELGLPGVLYDKGPEPPAALAPGIRREALPNVGREAHTYLTHIIAHYDALPRWTAFVQGDPFAHLTPPEEPRLPPAALRARLLDLVAQDRPFCGLAWFRLRCDALGRPHDLADPAKQGRWEGWGKDIPVGRVFEALFGLPSPAQFIARAPTGNMLVRRDRILARPPEFYQRALSLVLADPHDAENTGHALERLWQAVFSGPGRTG</sequence>
<evidence type="ECO:0000313" key="1">
    <source>
        <dbReference type="EMBL" id="SNR92828.1"/>
    </source>
</evidence>
<dbReference type="InterPro" id="IPR021838">
    <property type="entry name" value="DUF3431"/>
</dbReference>
<dbReference type="Pfam" id="PF11913">
    <property type="entry name" value="DUF3431"/>
    <property type="match status" value="1"/>
</dbReference>
<dbReference type="EMBL" id="FZOC01000003">
    <property type="protein sequence ID" value="SNR92828.1"/>
    <property type="molecule type" value="Genomic_DNA"/>
</dbReference>
<dbReference type="PANTHER" id="PTHR37490:SF2">
    <property type="match status" value="1"/>
</dbReference>
<protein>
    <recommendedName>
        <fullName evidence="3">DUF3431 domain-containing protein</fullName>
    </recommendedName>
</protein>
<name>A0A239ACQ6_9BACT</name>
<dbReference type="RefSeq" id="WP_089274173.1">
    <property type="nucleotide sequence ID" value="NZ_FZOC01000003.1"/>
</dbReference>
<organism evidence="1 2">
    <name type="scientific">Humidesulfovibrio mexicanus</name>
    <dbReference type="NCBI Taxonomy" id="147047"/>
    <lineage>
        <taxon>Bacteria</taxon>
        <taxon>Pseudomonadati</taxon>
        <taxon>Thermodesulfobacteriota</taxon>
        <taxon>Desulfovibrionia</taxon>
        <taxon>Desulfovibrionales</taxon>
        <taxon>Desulfovibrionaceae</taxon>
        <taxon>Humidesulfovibrio</taxon>
    </lineage>
</organism>
<dbReference type="PANTHER" id="PTHR37490">
    <property type="entry name" value="EXPRESSED PROTEIN"/>
    <property type="match status" value="1"/>
</dbReference>
<reference evidence="1 2" key="1">
    <citation type="submission" date="2017-06" db="EMBL/GenBank/DDBJ databases">
        <authorList>
            <person name="Kim H.J."/>
            <person name="Triplett B.A."/>
        </authorList>
    </citation>
    <scope>NUCLEOTIDE SEQUENCE [LARGE SCALE GENOMIC DNA]</scope>
    <source>
        <strain evidence="1 2">DSM 13116</strain>
    </source>
</reference>
<keyword evidence="2" id="KW-1185">Reference proteome</keyword>
<dbReference type="OrthoDB" id="5450176at2"/>
<gene>
    <name evidence="1" type="ORF">SAMN04488503_1974</name>
</gene>
<dbReference type="AlphaFoldDB" id="A0A239ACQ6"/>
<accession>A0A239ACQ6</accession>
<evidence type="ECO:0000313" key="2">
    <source>
        <dbReference type="Proteomes" id="UP000198324"/>
    </source>
</evidence>
<proteinExistence type="predicted"/>
<evidence type="ECO:0008006" key="3">
    <source>
        <dbReference type="Google" id="ProtNLM"/>
    </source>
</evidence>
<dbReference type="Proteomes" id="UP000198324">
    <property type="component" value="Unassembled WGS sequence"/>
</dbReference>